<dbReference type="AlphaFoldDB" id="X0S467"/>
<reference evidence="2" key="1">
    <citation type="journal article" date="2014" name="Front. Microbiol.">
        <title>High frequency of phylogenetically diverse reductive dehalogenase-homologous genes in deep subseafloor sedimentary metagenomes.</title>
        <authorList>
            <person name="Kawai M."/>
            <person name="Futagami T."/>
            <person name="Toyoda A."/>
            <person name="Takaki Y."/>
            <person name="Nishi S."/>
            <person name="Hori S."/>
            <person name="Arai W."/>
            <person name="Tsubouchi T."/>
            <person name="Morono Y."/>
            <person name="Uchiyama I."/>
            <person name="Ito T."/>
            <person name="Fujiyama A."/>
            <person name="Inagaki F."/>
            <person name="Takami H."/>
        </authorList>
    </citation>
    <scope>NUCLEOTIDE SEQUENCE</scope>
    <source>
        <strain evidence="2">Expedition CK06-06</strain>
    </source>
</reference>
<accession>X0S467</accession>
<organism evidence="2">
    <name type="scientific">marine sediment metagenome</name>
    <dbReference type="NCBI Taxonomy" id="412755"/>
    <lineage>
        <taxon>unclassified sequences</taxon>
        <taxon>metagenomes</taxon>
        <taxon>ecological metagenomes</taxon>
    </lineage>
</organism>
<proteinExistence type="predicted"/>
<evidence type="ECO:0000313" key="2">
    <source>
        <dbReference type="EMBL" id="GAF75868.1"/>
    </source>
</evidence>
<gene>
    <name evidence="2" type="ORF">S01H1_17898</name>
</gene>
<name>X0S467_9ZZZZ</name>
<comment type="caution">
    <text evidence="2">The sequence shown here is derived from an EMBL/GenBank/DDBJ whole genome shotgun (WGS) entry which is preliminary data.</text>
</comment>
<evidence type="ECO:0000256" key="1">
    <source>
        <dbReference type="SAM" id="MobiDB-lite"/>
    </source>
</evidence>
<dbReference type="EMBL" id="BARS01009522">
    <property type="protein sequence ID" value="GAF75868.1"/>
    <property type="molecule type" value="Genomic_DNA"/>
</dbReference>
<protein>
    <submittedName>
        <fullName evidence="2">Uncharacterized protein</fullName>
    </submittedName>
</protein>
<sequence>MNEEQQQILTEIKTLVEKLEVSFKGTETEKKGEWVNGQPKERPKKD</sequence>
<feature type="region of interest" description="Disordered" evidence="1">
    <location>
        <begin position="25"/>
        <end position="46"/>
    </location>
</feature>